<dbReference type="Proteomes" id="UP000192602">
    <property type="component" value="Unassembled WGS sequence"/>
</dbReference>
<keyword evidence="7" id="KW-0346">Stress response</keyword>
<dbReference type="EMBL" id="FWWZ01000001">
    <property type="protein sequence ID" value="SMC09773.1"/>
    <property type="molecule type" value="Genomic_DNA"/>
</dbReference>
<protein>
    <submittedName>
        <fullName evidence="7">Ribosomal 50S subunit-recycling heat shock protein, contains S4 domain</fullName>
    </submittedName>
</protein>
<dbReference type="InterPro" id="IPR025490">
    <property type="entry name" value="RqcP"/>
</dbReference>
<evidence type="ECO:0000256" key="1">
    <source>
        <dbReference type="ARBA" id="ARBA00022555"/>
    </source>
</evidence>
<dbReference type="OrthoDB" id="9797176at2"/>
<organism evidence="7 8">
    <name type="scientific">Nitratiruptor tergarcus DSM 16512</name>
    <dbReference type="NCBI Taxonomy" id="1069081"/>
    <lineage>
        <taxon>Bacteria</taxon>
        <taxon>Pseudomonadati</taxon>
        <taxon>Campylobacterota</taxon>
        <taxon>Epsilonproteobacteria</taxon>
        <taxon>Nautiliales</taxon>
        <taxon>Nitratiruptoraceae</taxon>
        <taxon>Nitratiruptor</taxon>
    </lineage>
</organism>
<dbReference type="GO" id="GO:0006412">
    <property type="term" value="P:translation"/>
    <property type="evidence" value="ECO:0007669"/>
    <property type="project" value="UniProtKB-KW"/>
</dbReference>
<dbReference type="InterPro" id="IPR002942">
    <property type="entry name" value="S4_RNA-bd"/>
</dbReference>
<dbReference type="PROSITE" id="PS50889">
    <property type="entry name" value="S4"/>
    <property type="match status" value="1"/>
</dbReference>
<gene>
    <name evidence="7" type="ORF">SAMN05660197_1595</name>
</gene>
<dbReference type="InterPro" id="IPR036986">
    <property type="entry name" value="S4_RNA-bd_sf"/>
</dbReference>
<dbReference type="STRING" id="1069081.SAMN05660197_1595"/>
<evidence type="ECO:0000256" key="4">
    <source>
        <dbReference type="ARBA" id="ARBA00022917"/>
    </source>
</evidence>
<dbReference type="SUPFAM" id="SSF55174">
    <property type="entry name" value="Alpha-L RNA-binding motif"/>
    <property type="match status" value="1"/>
</dbReference>
<evidence type="ECO:0000313" key="8">
    <source>
        <dbReference type="Proteomes" id="UP000192602"/>
    </source>
</evidence>
<keyword evidence="1" id="KW-0820">tRNA-binding</keyword>
<evidence type="ECO:0000259" key="6">
    <source>
        <dbReference type="SMART" id="SM00363"/>
    </source>
</evidence>
<evidence type="ECO:0000256" key="2">
    <source>
        <dbReference type="ARBA" id="ARBA00022730"/>
    </source>
</evidence>
<dbReference type="RefSeq" id="WP_084276007.1">
    <property type="nucleotide sequence ID" value="NZ_AP026671.1"/>
</dbReference>
<dbReference type="AlphaFoldDB" id="A0A1W1WVL2"/>
<proteinExistence type="predicted"/>
<evidence type="ECO:0000256" key="3">
    <source>
        <dbReference type="ARBA" id="ARBA00022884"/>
    </source>
</evidence>
<feature type="domain" description="RNA-binding S4" evidence="6">
    <location>
        <begin position="1"/>
        <end position="66"/>
    </location>
</feature>
<dbReference type="Pfam" id="PF01479">
    <property type="entry name" value="S4"/>
    <property type="match status" value="1"/>
</dbReference>
<reference evidence="8" key="1">
    <citation type="submission" date="2017-04" db="EMBL/GenBank/DDBJ databases">
        <authorList>
            <person name="Varghese N."/>
            <person name="Submissions S."/>
        </authorList>
    </citation>
    <scope>NUCLEOTIDE SEQUENCE [LARGE SCALE GENOMIC DNA]</scope>
    <source>
        <strain evidence="8">DSM 16512</strain>
    </source>
</reference>
<dbReference type="CDD" id="cd00165">
    <property type="entry name" value="S4"/>
    <property type="match status" value="1"/>
</dbReference>
<evidence type="ECO:0000313" key="7">
    <source>
        <dbReference type="EMBL" id="SMC09773.1"/>
    </source>
</evidence>
<dbReference type="GO" id="GO:0000049">
    <property type="term" value="F:tRNA binding"/>
    <property type="evidence" value="ECO:0007669"/>
    <property type="project" value="UniProtKB-KW"/>
</dbReference>
<dbReference type="SMART" id="SM00363">
    <property type="entry name" value="S4"/>
    <property type="match status" value="1"/>
</dbReference>
<keyword evidence="8" id="KW-1185">Reference proteome</keyword>
<keyword evidence="2" id="KW-0699">rRNA-binding</keyword>
<evidence type="ECO:0000256" key="5">
    <source>
        <dbReference type="PROSITE-ProRule" id="PRU00182"/>
    </source>
</evidence>
<dbReference type="GO" id="GO:0019843">
    <property type="term" value="F:rRNA binding"/>
    <property type="evidence" value="ECO:0007669"/>
    <property type="project" value="UniProtKB-KW"/>
</dbReference>
<dbReference type="Gene3D" id="3.10.290.10">
    <property type="entry name" value="RNA-binding S4 domain"/>
    <property type="match status" value="1"/>
</dbReference>
<keyword evidence="4" id="KW-0648">Protein biosynthesis</keyword>
<keyword evidence="3 5" id="KW-0694">RNA-binding</keyword>
<accession>A0A1W1WVL2</accession>
<sequence length="81" mass="9219">MRIDKFMNAVNIVKRRSVAQDMIKNEVVLLNGVIAKASKEVKVGDIITIKYLKGDKSYKVLAIPTTKNVPKARMHEYVKEM</sequence>
<name>A0A1W1WVL2_9BACT</name>
<dbReference type="PIRSF" id="PIRSF038881">
    <property type="entry name" value="RNAbp_HP1423"/>
    <property type="match status" value="1"/>
</dbReference>